<sequence>MDTIRKLLFISGVLTLFEVVVYKMVIRFGDWLYPLNEIGVSWPIYEFYSLGLLIYFIFLVNFVLSLMNIKKLSLFVIFGLLAIYIYLVHEPYETRPLRVLLRILLATCFTCISLFVVYRWNNKVNQEPDSL</sequence>
<organism evidence="2 3">
    <name type="scientific">Hyunsoonleella aquatilis</name>
    <dbReference type="NCBI Taxonomy" id="2762758"/>
    <lineage>
        <taxon>Bacteria</taxon>
        <taxon>Pseudomonadati</taxon>
        <taxon>Bacteroidota</taxon>
        <taxon>Flavobacteriia</taxon>
        <taxon>Flavobacteriales</taxon>
        <taxon>Flavobacteriaceae</taxon>
    </lineage>
</organism>
<dbReference type="AlphaFoldDB" id="A0A923HHW7"/>
<accession>A0A923HHW7</accession>
<reference evidence="2" key="1">
    <citation type="submission" date="2020-08" db="EMBL/GenBank/DDBJ databases">
        <title>Hyunsoonleella sp. strain SJ7 genome sequencing and assembly.</title>
        <authorList>
            <person name="Kim I."/>
        </authorList>
    </citation>
    <scope>NUCLEOTIDE SEQUENCE</scope>
    <source>
        <strain evidence="2">SJ7</strain>
    </source>
</reference>
<dbReference type="Proteomes" id="UP000656244">
    <property type="component" value="Unassembled WGS sequence"/>
</dbReference>
<keyword evidence="3" id="KW-1185">Reference proteome</keyword>
<evidence type="ECO:0000313" key="3">
    <source>
        <dbReference type="Proteomes" id="UP000656244"/>
    </source>
</evidence>
<feature type="transmembrane region" description="Helical" evidence="1">
    <location>
        <begin position="99"/>
        <end position="118"/>
    </location>
</feature>
<feature type="transmembrane region" description="Helical" evidence="1">
    <location>
        <begin position="7"/>
        <end position="25"/>
    </location>
</feature>
<proteinExistence type="predicted"/>
<feature type="transmembrane region" description="Helical" evidence="1">
    <location>
        <begin position="71"/>
        <end position="87"/>
    </location>
</feature>
<dbReference type="RefSeq" id="WP_186563586.1">
    <property type="nucleotide sequence ID" value="NZ_JACNMF010000005.1"/>
</dbReference>
<evidence type="ECO:0000313" key="2">
    <source>
        <dbReference type="EMBL" id="MBC3759615.1"/>
    </source>
</evidence>
<keyword evidence="1" id="KW-0812">Transmembrane</keyword>
<feature type="transmembrane region" description="Helical" evidence="1">
    <location>
        <begin position="45"/>
        <end position="64"/>
    </location>
</feature>
<keyword evidence="1" id="KW-0472">Membrane</keyword>
<evidence type="ECO:0000256" key="1">
    <source>
        <dbReference type="SAM" id="Phobius"/>
    </source>
</evidence>
<gene>
    <name evidence="2" type="ORF">H7U19_14460</name>
</gene>
<dbReference type="EMBL" id="JACNMF010000005">
    <property type="protein sequence ID" value="MBC3759615.1"/>
    <property type="molecule type" value="Genomic_DNA"/>
</dbReference>
<comment type="caution">
    <text evidence="2">The sequence shown here is derived from an EMBL/GenBank/DDBJ whole genome shotgun (WGS) entry which is preliminary data.</text>
</comment>
<protein>
    <submittedName>
        <fullName evidence="2">Uncharacterized protein</fullName>
    </submittedName>
</protein>
<keyword evidence="1" id="KW-1133">Transmembrane helix</keyword>
<name>A0A923HHW7_9FLAO</name>